<dbReference type="EMBL" id="JACFXU010000013">
    <property type="protein sequence ID" value="MBA6412385.1"/>
    <property type="molecule type" value="Genomic_DNA"/>
</dbReference>
<proteinExistence type="predicted"/>
<organism evidence="1 2">
    <name type="scientific">Sediminihaliea albiluteola</name>
    <dbReference type="NCBI Taxonomy" id="2758564"/>
    <lineage>
        <taxon>Bacteria</taxon>
        <taxon>Pseudomonadati</taxon>
        <taxon>Pseudomonadota</taxon>
        <taxon>Gammaproteobacteria</taxon>
        <taxon>Cellvibrionales</taxon>
        <taxon>Halieaceae</taxon>
        <taxon>Sediminihaliea</taxon>
    </lineage>
</organism>
<keyword evidence="2" id="KW-1185">Reference proteome</keyword>
<dbReference type="RefSeq" id="WP_182169304.1">
    <property type="nucleotide sequence ID" value="NZ_JACFXU010000013.1"/>
</dbReference>
<protein>
    <submittedName>
        <fullName evidence="1">Uncharacterized protein</fullName>
    </submittedName>
</protein>
<sequence length="79" mass="8970">MKAERAEAGTRVSATAEDRKYKGIARHPLARKWMLKRLIEARDNLEAARDHQTEVRWASEVERVSGELSRCGVHLGADK</sequence>
<name>A0A7W2YIR2_9GAMM</name>
<dbReference type="AlphaFoldDB" id="A0A7W2YIR2"/>
<gene>
    <name evidence="1" type="ORF">H2508_04595</name>
</gene>
<comment type="caution">
    <text evidence="1">The sequence shown here is derived from an EMBL/GenBank/DDBJ whole genome shotgun (WGS) entry which is preliminary data.</text>
</comment>
<accession>A0A7W2YIR2</accession>
<dbReference type="Proteomes" id="UP000539350">
    <property type="component" value="Unassembled WGS sequence"/>
</dbReference>
<evidence type="ECO:0000313" key="1">
    <source>
        <dbReference type="EMBL" id="MBA6412385.1"/>
    </source>
</evidence>
<reference evidence="1 2" key="1">
    <citation type="submission" date="2020-07" db="EMBL/GenBank/DDBJ databases">
        <title>Halieaceae bacterium, F7430, whole genome shotgun sequencing project.</title>
        <authorList>
            <person name="Jiang S."/>
            <person name="Liu Z.W."/>
            <person name="Du Z.J."/>
        </authorList>
    </citation>
    <scope>NUCLEOTIDE SEQUENCE [LARGE SCALE GENOMIC DNA]</scope>
    <source>
        <strain evidence="1 2">F7430</strain>
    </source>
</reference>
<evidence type="ECO:0000313" key="2">
    <source>
        <dbReference type="Proteomes" id="UP000539350"/>
    </source>
</evidence>